<dbReference type="PANTHER" id="PTHR10009:SF18">
    <property type="entry name" value="PROTEIN YELLOW-LIKE PROTEIN"/>
    <property type="match status" value="1"/>
</dbReference>
<evidence type="ECO:0000256" key="3">
    <source>
        <dbReference type="ARBA" id="ARBA00022525"/>
    </source>
</evidence>
<gene>
    <name evidence="5" type="ORF">DAEQUDRAFT_711409</name>
</gene>
<proteinExistence type="inferred from homology"/>
<comment type="subcellular location">
    <subcellularLocation>
        <location evidence="1">Secreted</location>
    </subcellularLocation>
</comment>
<dbReference type="PANTHER" id="PTHR10009">
    <property type="entry name" value="PROTEIN YELLOW-RELATED"/>
    <property type="match status" value="1"/>
</dbReference>
<accession>A0A165PV81</accession>
<evidence type="ECO:0000256" key="4">
    <source>
        <dbReference type="SAM" id="SignalP"/>
    </source>
</evidence>
<dbReference type="GO" id="GO:0005576">
    <property type="term" value="C:extracellular region"/>
    <property type="evidence" value="ECO:0007669"/>
    <property type="project" value="UniProtKB-SubCell"/>
</dbReference>
<dbReference type="Pfam" id="PF03022">
    <property type="entry name" value="MRJP"/>
    <property type="match status" value="2"/>
</dbReference>
<keyword evidence="6" id="KW-1185">Reference proteome</keyword>
<keyword evidence="3" id="KW-0964">Secreted</keyword>
<dbReference type="Proteomes" id="UP000076727">
    <property type="component" value="Unassembled WGS sequence"/>
</dbReference>
<dbReference type="EMBL" id="KV429064">
    <property type="protein sequence ID" value="KZT68662.1"/>
    <property type="molecule type" value="Genomic_DNA"/>
</dbReference>
<evidence type="ECO:0000313" key="5">
    <source>
        <dbReference type="EMBL" id="KZT68662.1"/>
    </source>
</evidence>
<reference evidence="5 6" key="1">
    <citation type="journal article" date="2016" name="Mol. Biol. Evol.">
        <title>Comparative Genomics of Early-Diverging Mushroom-Forming Fungi Provides Insights into the Origins of Lignocellulose Decay Capabilities.</title>
        <authorList>
            <person name="Nagy L.G."/>
            <person name="Riley R."/>
            <person name="Tritt A."/>
            <person name="Adam C."/>
            <person name="Daum C."/>
            <person name="Floudas D."/>
            <person name="Sun H."/>
            <person name="Yadav J.S."/>
            <person name="Pangilinan J."/>
            <person name="Larsson K.H."/>
            <person name="Matsuura K."/>
            <person name="Barry K."/>
            <person name="Labutti K."/>
            <person name="Kuo R."/>
            <person name="Ohm R.A."/>
            <person name="Bhattacharya S.S."/>
            <person name="Shirouzu T."/>
            <person name="Yoshinaga Y."/>
            <person name="Martin F.M."/>
            <person name="Grigoriev I.V."/>
            <person name="Hibbett D.S."/>
        </authorList>
    </citation>
    <scope>NUCLEOTIDE SEQUENCE [LARGE SCALE GENOMIC DNA]</scope>
    <source>
        <strain evidence="5 6">L-15889</strain>
    </source>
</reference>
<evidence type="ECO:0000256" key="1">
    <source>
        <dbReference type="ARBA" id="ARBA00004613"/>
    </source>
</evidence>
<dbReference type="Gene3D" id="2.120.10.30">
    <property type="entry name" value="TolB, C-terminal domain"/>
    <property type="match status" value="1"/>
</dbReference>
<dbReference type="InterPro" id="IPR011042">
    <property type="entry name" value="6-blade_b-propeller_TolB-like"/>
</dbReference>
<protein>
    <recommendedName>
        <fullName evidence="7">Major royal jelly protein</fullName>
    </recommendedName>
</protein>
<dbReference type="OrthoDB" id="7776143at2759"/>
<name>A0A165PV81_9APHY</name>
<dbReference type="AlphaFoldDB" id="A0A165PV81"/>
<feature type="chain" id="PRO_5007864386" description="Major royal jelly protein" evidence="4">
    <location>
        <begin position="19"/>
        <end position="455"/>
    </location>
</feature>
<dbReference type="STRING" id="1314783.A0A165PV81"/>
<dbReference type="InterPro" id="IPR017996">
    <property type="entry name" value="MRJP/yellow-related"/>
</dbReference>
<evidence type="ECO:0000256" key="2">
    <source>
        <dbReference type="ARBA" id="ARBA00009127"/>
    </source>
</evidence>
<dbReference type="SUPFAM" id="SSF63829">
    <property type="entry name" value="Calcium-dependent phosphotriesterase"/>
    <property type="match status" value="1"/>
</dbReference>
<organism evidence="5 6">
    <name type="scientific">Daedalea quercina L-15889</name>
    <dbReference type="NCBI Taxonomy" id="1314783"/>
    <lineage>
        <taxon>Eukaryota</taxon>
        <taxon>Fungi</taxon>
        <taxon>Dikarya</taxon>
        <taxon>Basidiomycota</taxon>
        <taxon>Agaricomycotina</taxon>
        <taxon>Agaricomycetes</taxon>
        <taxon>Polyporales</taxon>
        <taxon>Fomitopsis</taxon>
    </lineage>
</organism>
<evidence type="ECO:0008006" key="7">
    <source>
        <dbReference type="Google" id="ProtNLM"/>
    </source>
</evidence>
<comment type="similarity">
    <text evidence="2">Belongs to the major royal jelly protein family.</text>
</comment>
<evidence type="ECO:0000313" key="6">
    <source>
        <dbReference type="Proteomes" id="UP000076727"/>
    </source>
</evidence>
<sequence length="455" mass="49519">MTLLLPFILWAVAAVAQSNDSVFDFPEFPPAGTPDPNSTLANSAAPNPYNVYEDPGLAQAAIHFDTGSYGPTLELIHAYYTYWPVGVGVASTGQVFTTFPRGNETYTLATFTSTTTEAPWPDQEWNTPPAFANASSPGYSVATDKFLLVQSVVVDGLDRVWALDTGRPEVNGSYLLAAVPGGPKLVGFYLNGTNFATYTFPADVVYADSSINDVRFDLRGEGYAYITDSSPNRPGLVVLNLATGQSWRHLDGHPSVSPDTGFVPVYDGGMLSPRRRLATRIMFSSVPFYLYPVTSPYAINNFGLYAADGIALSSDGQYLYFAPLASRQFWRIPTSYLKVEPGPDYPYAYMRAKQAVEHLGESGSNADGMETDSSGYIYAGAPEHNAVTRYNPTTGIVEPFIRDPAIQWPDTLSVATLQNGSSYVYFTCNQYVLSLAPLPALDRPAHSLETRPHLC</sequence>
<feature type="signal peptide" evidence="4">
    <location>
        <begin position="1"/>
        <end position="18"/>
    </location>
</feature>
<keyword evidence="4" id="KW-0732">Signal</keyword>